<feature type="chain" id="PRO_5014178808" description="Acid phosphatase" evidence="6">
    <location>
        <begin position="21"/>
        <end position="272"/>
    </location>
</feature>
<sequence>MGLEPFSFFLFLATQALVAATSRGTYLEIPHQIHLLRPKSGARTNDVPDLSCLSWRLAVETNNIIGWKTTPEKCEGYLGHYMLGQQYREDSEAVAYEAIVYAQSLELAGDGREIWIFDIDETSLSNLPYYAKHGFGVEPFNSTLFNEWVNKGEAPSLPESLKLYKKLLSLGIKIVFLTGRPEDQRSVTENNLKNVGFYTWENLILKGSSYSGETAVVYKSSERKRLEKKGYRIIGNIGDQWSDLLGTNAGNRTFKLPDPITHLLPLCQKTHS</sequence>
<evidence type="ECO:0000313" key="8">
    <source>
        <dbReference type="Proteomes" id="UP000236630"/>
    </source>
</evidence>
<dbReference type="EMBL" id="BDQV01000137">
    <property type="protein sequence ID" value="GAY56415.1"/>
    <property type="molecule type" value="Genomic_DNA"/>
</dbReference>
<dbReference type="InterPro" id="IPR005519">
    <property type="entry name" value="Acid_phosphat_B-like"/>
</dbReference>
<gene>
    <name evidence="7" type="ORF">CUMW_171760</name>
</gene>
<dbReference type="Gene3D" id="3.40.50.1000">
    <property type="entry name" value="HAD superfamily/HAD-like"/>
    <property type="match status" value="1"/>
</dbReference>
<keyword evidence="8" id="KW-1185">Reference proteome</keyword>
<dbReference type="InterPro" id="IPR023214">
    <property type="entry name" value="HAD_sf"/>
</dbReference>
<reference evidence="7 8" key="1">
    <citation type="journal article" date="2017" name="Front. Genet.">
        <title>Draft sequencing of the heterozygous diploid genome of Satsuma (Citrus unshiu Marc.) using a hybrid assembly approach.</title>
        <authorList>
            <person name="Shimizu T."/>
            <person name="Tanizawa Y."/>
            <person name="Mochizuki T."/>
            <person name="Nagasaki H."/>
            <person name="Yoshioka T."/>
            <person name="Toyoda A."/>
            <person name="Fujiyama A."/>
            <person name="Kaminuma E."/>
            <person name="Nakamura Y."/>
        </authorList>
    </citation>
    <scope>NUCLEOTIDE SEQUENCE [LARGE SCALE GENOMIC DNA]</scope>
    <source>
        <strain evidence="8">cv. Miyagawa wase</strain>
    </source>
</reference>
<protein>
    <recommendedName>
        <fullName evidence="9">Acid phosphatase</fullName>
    </recommendedName>
</protein>
<dbReference type="PIRSF" id="PIRSF002674">
    <property type="entry name" value="VSP"/>
    <property type="match status" value="1"/>
</dbReference>
<evidence type="ECO:0000256" key="5">
    <source>
        <dbReference type="PIRNR" id="PIRNR002674"/>
    </source>
</evidence>
<dbReference type="CDD" id="cd07535">
    <property type="entry name" value="HAD_VSP"/>
    <property type="match status" value="1"/>
</dbReference>
<keyword evidence="2 6" id="KW-0732">Signal</keyword>
<evidence type="ECO:0000256" key="4">
    <source>
        <dbReference type="ARBA" id="ARBA00023180"/>
    </source>
</evidence>
<dbReference type="NCBIfam" id="TIGR01675">
    <property type="entry name" value="plant-AP"/>
    <property type="match status" value="1"/>
</dbReference>
<keyword evidence="3 5" id="KW-0758">Storage protein</keyword>
<evidence type="ECO:0000256" key="3">
    <source>
        <dbReference type="ARBA" id="ARBA00022761"/>
    </source>
</evidence>
<dbReference type="GO" id="GO:0003993">
    <property type="term" value="F:acid phosphatase activity"/>
    <property type="evidence" value="ECO:0007669"/>
    <property type="project" value="InterPro"/>
</dbReference>
<comment type="function">
    <text evidence="1 5">May function as somatic storage protein during early seedling development.</text>
</comment>
<dbReference type="InterPro" id="IPR036412">
    <property type="entry name" value="HAD-like_sf"/>
</dbReference>
<keyword evidence="4" id="KW-0325">Glycoprotein</keyword>
<evidence type="ECO:0000313" key="7">
    <source>
        <dbReference type="EMBL" id="GAY56415.1"/>
    </source>
</evidence>
<name>A0A2H5PWH6_CITUN</name>
<dbReference type="PANTHER" id="PTHR31284">
    <property type="entry name" value="ACID PHOSPHATASE-LIKE PROTEIN"/>
    <property type="match status" value="1"/>
</dbReference>
<dbReference type="Pfam" id="PF03767">
    <property type="entry name" value="Acid_phosphat_B"/>
    <property type="match status" value="1"/>
</dbReference>
<evidence type="ECO:0000256" key="6">
    <source>
        <dbReference type="SAM" id="SignalP"/>
    </source>
</evidence>
<dbReference type="AlphaFoldDB" id="A0A2H5PWH6"/>
<accession>A0A2H5PWH6</accession>
<dbReference type="GO" id="GO:0045735">
    <property type="term" value="F:nutrient reservoir activity"/>
    <property type="evidence" value="ECO:0007669"/>
    <property type="project" value="UniProtKB-UniRule"/>
</dbReference>
<dbReference type="InterPro" id="IPR014403">
    <property type="entry name" value="APS1/VSP"/>
</dbReference>
<organism evidence="7 8">
    <name type="scientific">Citrus unshiu</name>
    <name type="common">Satsuma mandarin</name>
    <name type="synonym">Citrus nobilis var. unshiu</name>
    <dbReference type="NCBI Taxonomy" id="55188"/>
    <lineage>
        <taxon>Eukaryota</taxon>
        <taxon>Viridiplantae</taxon>
        <taxon>Streptophyta</taxon>
        <taxon>Embryophyta</taxon>
        <taxon>Tracheophyta</taxon>
        <taxon>Spermatophyta</taxon>
        <taxon>Magnoliopsida</taxon>
        <taxon>eudicotyledons</taxon>
        <taxon>Gunneridae</taxon>
        <taxon>Pentapetalae</taxon>
        <taxon>rosids</taxon>
        <taxon>malvids</taxon>
        <taxon>Sapindales</taxon>
        <taxon>Rutaceae</taxon>
        <taxon>Aurantioideae</taxon>
        <taxon>Citrus</taxon>
    </lineage>
</organism>
<comment type="caution">
    <text evidence="7">The sequence shown here is derived from an EMBL/GenBank/DDBJ whole genome shotgun (WGS) entry which is preliminary data.</text>
</comment>
<dbReference type="Proteomes" id="UP000236630">
    <property type="component" value="Unassembled WGS sequence"/>
</dbReference>
<dbReference type="PANTHER" id="PTHR31284:SF19">
    <property type="entry name" value="VEGETATIVE STORAGE PROTEIN 1-RELATED"/>
    <property type="match status" value="1"/>
</dbReference>
<evidence type="ECO:0000256" key="2">
    <source>
        <dbReference type="ARBA" id="ARBA00022729"/>
    </source>
</evidence>
<evidence type="ECO:0008006" key="9">
    <source>
        <dbReference type="Google" id="ProtNLM"/>
    </source>
</evidence>
<feature type="signal peptide" evidence="6">
    <location>
        <begin position="1"/>
        <end position="20"/>
    </location>
</feature>
<proteinExistence type="inferred from homology"/>
<comment type="similarity">
    <text evidence="5">Belongs to the APS1/VSP family.</text>
</comment>
<dbReference type="InterPro" id="IPR010028">
    <property type="entry name" value="Acid_phosphatase_pln"/>
</dbReference>
<evidence type="ECO:0000256" key="1">
    <source>
        <dbReference type="ARBA" id="ARBA00002410"/>
    </source>
</evidence>
<dbReference type="SUPFAM" id="SSF56784">
    <property type="entry name" value="HAD-like"/>
    <property type="match status" value="1"/>
</dbReference>